<gene>
    <name evidence="2" type="ORF">GZ085_07120</name>
</gene>
<dbReference type="AlphaFoldDB" id="A0A7C9JWV7"/>
<evidence type="ECO:0000256" key="1">
    <source>
        <dbReference type="SAM" id="SignalP"/>
    </source>
</evidence>
<protein>
    <recommendedName>
        <fullName evidence="4">Transglutaminase-like domain-containing protein</fullName>
    </recommendedName>
</protein>
<sequence>MSHCRTVCLALLLLPTLVFGSEPSNRVEKTALRTIEVVESVNPPLNPGARKLILATDISDAYHRSLRSYLKGEQDLDLSSDPAVQFRIAAWVHGHISHDSYNTALDEATTLEILQRAIGGERFSCADFSNVLKDLLGAFGFVSRVVSLQSPNIAYGSLGSGHVANEFWSNTLDKWIFVDAQWGLYARHRGRPLNFYEMAKLRQAGKFGEVEFLPVSPDTSSDPKKLKQKIREYRAFLKDYFGFLSARYRYVEQTVNMVLPLEGRSLPLTFQGLGRNGQMLITDPAEHYFSLNHTSILLYYRDQPTSGHPLSGVDTTSTDDYLARMPQFAAQPDYTVVLYSNTPWMDRYEFSVDGGAWKALEDNTVTWTLHEGINRFAARAVNHAGIAGPKSVLAIRYGSAHR</sequence>
<evidence type="ECO:0008006" key="4">
    <source>
        <dbReference type="Google" id="ProtNLM"/>
    </source>
</evidence>
<comment type="caution">
    <text evidence="2">The sequence shown here is derived from an EMBL/GenBank/DDBJ whole genome shotgun (WGS) entry which is preliminary data.</text>
</comment>
<evidence type="ECO:0000313" key="3">
    <source>
        <dbReference type="Proteomes" id="UP000483432"/>
    </source>
</evidence>
<reference evidence="2 3" key="1">
    <citation type="submission" date="2019-09" db="EMBL/GenBank/DDBJ databases">
        <title>H2 Metabolism Revealed by Metagenomic Analysis in Subglacial Sediment of East Antarctica.</title>
        <authorList>
            <person name="Yang Z."/>
            <person name="Zhang Y."/>
            <person name="Lv Y."/>
            <person name="Yan W."/>
            <person name="Xiao X."/>
            <person name="Sun B."/>
            <person name="Ma H."/>
        </authorList>
    </citation>
    <scope>NUCLEOTIDE SEQUENCE [LARGE SCALE GENOMIC DNA]</scope>
    <source>
        <strain evidence="2">Bin2_2</strain>
    </source>
</reference>
<organism evidence="2 3">
    <name type="scientific">Sulfuriferula multivorans</name>
    <dbReference type="NCBI Taxonomy" id="1559896"/>
    <lineage>
        <taxon>Bacteria</taxon>
        <taxon>Pseudomonadati</taxon>
        <taxon>Pseudomonadota</taxon>
        <taxon>Betaproteobacteria</taxon>
        <taxon>Nitrosomonadales</taxon>
        <taxon>Sulfuricellaceae</taxon>
        <taxon>Sulfuriferula</taxon>
    </lineage>
</organism>
<dbReference type="SUPFAM" id="SSF54001">
    <property type="entry name" value="Cysteine proteinases"/>
    <property type="match status" value="1"/>
</dbReference>
<dbReference type="Proteomes" id="UP000483432">
    <property type="component" value="Unassembled WGS sequence"/>
</dbReference>
<feature type="signal peptide" evidence="1">
    <location>
        <begin position="1"/>
        <end position="20"/>
    </location>
</feature>
<keyword evidence="1" id="KW-0732">Signal</keyword>
<name>A0A7C9JWV7_9PROT</name>
<accession>A0A7C9JWV7</accession>
<feature type="chain" id="PRO_5028857198" description="Transglutaminase-like domain-containing protein" evidence="1">
    <location>
        <begin position="21"/>
        <end position="402"/>
    </location>
</feature>
<evidence type="ECO:0000313" key="2">
    <source>
        <dbReference type="EMBL" id="NDP48153.1"/>
    </source>
</evidence>
<dbReference type="InterPro" id="IPR038765">
    <property type="entry name" value="Papain-like_cys_pep_sf"/>
</dbReference>
<dbReference type="EMBL" id="JAAFGW010000086">
    <property type="protein sequence ID" value="NDP48153.1"/>
    <property type="molecule type" value="Genomic_DNA"/>
</dbReference>
<proteinExistence type="predicted"/>